<evidence type="ECO:0000313" key="2">
    <source>
        <dbReference type="Proteomes" id="UP000033615"/>
    </source>
</evidence>
<protein>
    <recommendedName>
        <fullName evidence="3">DNA-binding protein</fullName>
    </recommendedName>
</protein>
<dbReference type="RefSeq" id="WP_046088377.1">
    <property type="nucleotide sequence ID" value="NZ_LAKD02000032.1"/>
</dbReference>
<dbReference type="AlphaFoldDB" id="A0A1V4D6N7"/>
<proteinExistence type="predicted"/>
<reference evidence="1" key="1">
    <citation type="submission" date="2016-12" db="EMBL/GenBank/DDBJ databases">
        <title>Genome sequence of Streptomyces antioxidans MUSC 164.</title>
        <authorList>
            <person name="Lee L.-H."/>
            <person name="Ser H.-L."/>
        </authorList>
    </citation>
    <scope>NUCLEOTIDE SEQUENCE [LARGE SCALE GENOMIC DNA]</scope>
    <source>
        <strain evidence="1">MUSC 164</strain>
    </source>
</reference>
<organism evidence="1 2">
    <name type="scientific">Streptomyces antioxidans</name>
    <dbReference type="NCBI Taxonomy" id="1507734"/>
    <lineage>
        <taxon>Bacteria</taxon>
        <taxon>Bacillati</taxon>
        <taxon>Actinomycetota</taxon>
        <taxon>Actinomycetes</taxon>
        <taxon>Kitasatosporales</taxon>
        <taxon>Streptomycetaceae</taxon>
        <taxon>Streptomyces</taxon>
    </lineage>
</organism>
<sequence>MAKPVRAAIGGVWITCVFCKGGLFRDREVKLNSTGMELFNFAWANESAIGLICWNCGYVHLFANKDVELYKVRKDEF</sequence>
<comment type="caution">
    <text evidence="1">The sequence shown here is derived from an EMBL/GenBank/DDBJ whole genome shotgun (WGS) entry which is preliminary data.</text>
</comment>
<evidence type="ECO:0008006" key="3">
    <source>
        <dbReference type="Google" id="ProtNLM"/>
    </source>
</evidence>
<accession>A0A1V4D6N7</accession>
<dbReference type="EMBL" id="LAKD02000032">
    <property type="protein sequence ID" value="OPF80253.1"/>
    <property type="molecule type" value="Genomic_DNA"/>
</dbReference>
<keyword evidence="2" id="KW-1185">Reference proteome</keyword>
<name>A0A1V4D6N7_9ACTN</name>
<dbReference type="OrthoDB" id="72206at2"/>
<dbReference type="Proteomes" id="UP000033615">
    <property type="component" value="Unassembled WGS sequence"/>
</dbReference>
<gene>
    <name evidence="1" type="ORF">VT50_0214015</name>
</gene>
<evidence type="ECO:0000313" key="1">
    <source>
        <dbReference type="EMBL" id="OPF80253.1"/>
    </source>
</evidence>